<dbReference type="STRING" id="1219065.VPR01S_10_00950"/>
<dbReference type="EMBL" id="BATJ01000010">
    <property type="protein sequence ID" value="GAD67899.1"/>
    <property type="molecule type" value="Genomic_DNA"/>
</dbReference>
<sequence>MNKSDLQQKIVAQLEEQLQVARSATQRAIDAATDEETVPEHKYDTLALEAAYLAHGQAMRVQACEEELRQFRQLCLRNCDDGKITMSAYVELEDEAGRISRFFIGPCAGGLEVEWQGEPVKVMTPQAPLGKALYGTYQGDDIEFRMGEDTIGYQVVTVS</sequence>
<dbReference type="RefSeq" id="WP_021705870.1">
    <property type="nucleotide sequence ID" value="NZ_BATJ01000010.1"/>
</dbReference>
<keyword evidence="2" id="KW-1185">Reference proteome</keyword>
<name>U3BDU2_VIBPR</name>
<evidence type="ECO:0000313" key="2">
    <source>
        <dbReference type="Proteomes" id="UP000016570"/>
    </source>
</evidence>
<dbReference type="SUPFAM" id="SSF54534">
    <property type="entry name" value="FKBP-like"/>
    <property type="match status" value="1"/>
</dbReference>
<organism evidence="1 2">
    <name type="scientific">Vibrio proteolyticus NBRC 13287</name>
    <dbReference type="NCBI Taxonomy" id="1219065"/>
    <lineage>
        <taxon>Bacteria</taxon>
        <taxon>Pseudomonadati</taxon>
        <taxon>Pseudomonadota</taxon>
        <taxon>Gammaproteobacteria</taxon>
        <taxon>Vibrionales</taxon>
        <taxon>Vibrionaceae</taxon>
        <taxon>Vibrio</taxon>
    </lineage>
</organism>
<proteinExistence type="predicted"/>
<evidence type="ECO:0008006" key="3">
    <source>
        <dbReference type="Google" id="ProtNLM"/>
    </source>
</evidence>
<dbReference type="GO" id="GO:0003677">
    <property type="term" value="F:DNA binding"/>
    <property type="evidence" value="ECO:0007669"/>
    <property type="project" value="InterPro"/>
</dbReference>
<comment type="caution">
    <text evidence="1">The sequence shown here is derived from an EMBL/GenBank/DDBJ whole genome shotgun (WGS) entry which is preliminary data.</text>
</comment>
<evidence type="ECO:0000313" key="1">
    <source>
        <dbReference type="EMBL" id="GAD67899.1"/>
    </source>
</evidence>
<gene>
    <name evidence="1" type="ORF">VPR01S_10_00950</name>
</gene>
<dbReference type="Proteomes" id="UP000016570">
    <property type="component" value="Unassembled WGS sequence"/>
</dbReference>
<dbReference type="AlphaFoldDB" id="U3BDU2"/>
<dbReference type="InterPro" id="IPR036953">
    <property type="entry name" value="GreA/GreB_C_sf"/>
</dbReference>
<protein>
    <recommendedName>
        <fullName evidence="3">Transcription elongation factor GreA/GreB C-terminal domain-containing protein</fullName>
    </recommendedName>
</protein>
<reference evidence="1 2" key="1">
    <citation type="submission" date="2013-09" db="EMBL/GenBank/DDBJ databases">
        <title>Whole genome shotgun sequence of Vibrio proteolyticus NBRC 13287.</title>
        <authorList>
            <person name="Isaki S."/>
            <person name="Hosoyama A."/>
            <person name="Numata M."/>
            <person name="Hashimoto M."/>
            <person name="Hosoyama Y."/>
            <person name="Tsuchikane K."/>
            <person name="Noguchi M."/>
            <person name="Hirakata S."/>
            <person name="Ichikawa N."/>
            <person name="Ohji S."/>
            <person name="Yamazoe A."/>
            <person name="Fujita N."/>
        </authorList>
    </citation>
    <scope>NUCLEOTIDE SEQUENCE [LARGE SCALE GENOMIC DNA]</scope>
    <source>
        <strain evidence="1 2">NBRC 13287</strain>
    </source>
</reference>
<accession>U3BDU2</accession>
<dbReference type="eggNOG" id="COG0782">
    <property type="taxonomic scope" value="Bacteria"/>
</dbReference>
<dbReference type="Gene3D" id="3.10.50.30">
    <property type="entry name" value="Transcription elongation factor, GreA/GreB, C-terminal domain"/>
    <property type="match status" value="1"/>
</dbReference>
<dbReference type="GO" id="GO:0032784">
    <property type="term" value="P:regulation of DNA-templated transcription elongation"/>
    <property type="evidence" value="ECO:0007669"/>
    <property type="project" value="InterPro"/>
</dbReference>